<dbReference type="PANTHER" id="PTHR31973">
    <property type="entry name" value="POLYPROTEIN, PUTATIVE-RELATED"/>
    <property type="match status" value="1"/>
</dbReference>
<sequence>MIQEDNPKRKIKSRPRGNEIVIKENDNPSLMDESESETESDFGTNNPNHIDVGMDYNMYSDSESDYSDRSVDYLSDGEEEVLQLRKQKSEAKTLPKNTLGNETSRSQFKIKAKPNVGYILTAIGRDDNKHIFSVAWVVVNVENKEEWSWFLQLLGEDLDLLMGNGLTLMSDQHKGLIEAVKDVMPYTDHRQRARHNYERFHPKTWSRAFFRVGSNHEAVENSFRECLNFVLLRVRNNPLIIMLEVMRMIMLERMNTMRQLMEAWTCDICLNIKKRLELAKDEQRFWHVISVGGNLFEVRNHSKAFKVDESLRTCSCLISQLSRIACPHVVAVIFKLNRWAKDYLPNCFRKEMYIQAYSQYLTPVDDMSFWPECGCKIEKVVKPLKSPTKKGKSNKTSIEEPHIMDVLDIPAFVNVADVEGSNTPKVEVDNVGYVRGSSVANVKVSGEDNVVQTRREKRVMFIDVGKSSVVEKHNNLRHQRHHGKKADQTTNDSAPAQAAPADHPRPTRIATSIRVRPREKSQRIIQKKLSKNNSGAGSLRFNIQDVD</sequence>
<dbReference type="AlphaFoldDB" id="A0A6L2NM54"/>
<feature type="compositionally biased region" description="Basic residues" evidence="2">
    <location>
        <begin position="475"/>
        <end position="484"/>
    </location>
</feature>
<dbReference type="Pfam" id="PF10551">
    <property type="entry name" value="MULE"/>
    <property type="match status" value="1"/>
</dbReference>
<keyword evidence="1" id="KW-0862">Zinc</keyword>
<comment type="caution">
    <text evidence="4">The sequence shown here is derived from an EMBL/GenBank/DDBJ whole genome shotgun (WGS) entry which is preliminary data.</text>
</comment>
<accession>A0A6L2NM54</accession>
<feature type="domain" description="SWIM-type" evidence="3">
    <location>
        <begin position="305"/>
        <end position="337"/>
    </location>
</feature>
<feature type="region of interest" description="Disordered" evidence="2">
    <location>
        <begin position="470"/>
        <end position="547"/>
    </location>
</feature>
<evidence type="ECO:0000259" key="3">
    <source>
        <dbReference type="PROSITE" id="PS50966"/>
    </source>
</evidence>
<reference evidence="4" key="1">
    <citation type="journal article" date="2019" name="Sci. Rep.">
        <title>Draft genome of Tanacetum cinerariifolium, the natural source of mosquito coil.</title>
        <authorList>
            <person name="Yamashiro T."/>
            <person name="Shiraishi A."/>
            <person name="Satake H."/>
            <person name="Nakayama K."/>
        </authorList>
    </citation>
    <scope>NUCLEOTIDE SEQUENCE</scope>
</reference>
<keyword evidence="1" id="KW-0479">Metal-binding</keyword>
<dbReference type="Pfam" id="PF04434">
    <property type="entry name" value="SWIM"/>
    <property type="match status" value="1"/>
</dbReference>
<evidence type="ECO:0000256" key="2">
    <source>
        <dbReference type="SAM" id="MobiDB-lite"/>
    </source>
</evidence>
<proteinExistence type="predicted"/>
<gene>
    <name evidence="4" type="ORF">Tci_059234</name>
</gene>
<dbReference type="PROSITE" id="PS50966">
    <property type="entry name" value="ZF_SWIM"/>
    <property type="match status" value="1"/>
</dbReference>
<dbReference type="GO" id="GO:0008270">
    <property type="term" value="F:zinc ion binding"/>
    <property type="evidence" value="ECO:0007669"/>
    <property type="project" value="UniProtKB-KW"/>
</dbReference>
<feature type="region of interest" description="Disordered" evidence="2">
    <location>
        <begin position="1"/>
        <end position="50"/>
    </location>
</feature>
<protein>
    <submittedName>
        <fullName evidence="4">Pentatricopeptide repeat-containing protein</fullName>
    </submittedName>
</protein>
<dbReference type="InterPro" id="IPR007527">
    <property type="entry name" value="Znf_SWIM"/>
</dbReference>
<dbReference type="EMBL" id="BKCJ010009501">
    <property type="protein sequence ID" value="GEU87256.1"/>
    <property type="molecule type" value="Genomic_DNA"/>
</dbReference>
<evidence type="ECO:0000256" key="1">
    <source>
        <dbReference type="PROSITE-ProRule" id="PRU00325"/>
    </source>
</evidence>
<name>A0A6L2NM54_TANCI</name>
<organism evidence="4">
    <name type="scientific">Tanacetum cinerariifolium</name>
    <name type="common">Dalmatian daisy</name>
    <name type="synonym">Chrysanthemum cinerariifolium</name>
    <dbReference type="NCBI Taxonomy" id="118510"/>
    <lineage>
        <taxon>Eukaryota</taxon>
        <taxon>Viridiplantae</taxon>
        <taxon>Streptophyta</taxon>
        <taxon>Embryophyta</taxon>
        <taxon>Tracheophyta</taxon>
        <taxon>Spermatophyta</taxon>
        <taxon>Magnoliopsida</taxon>
        <taxon>eudicotyledons</taxon>
        <taxon>Gunneridae</taxon>
        <taxon>Pentapetalae</taxon>
        <taxon>asterids</taxon>
        <taxon>campanulids</taxon>
        <taxon>Asterales</taxon>
        <taxon>Asteraceae</taxon>
        <taxon>Asteroideae</taxon>
        <taxon>Anthemideae</taxon>
        <taxon>Anthemidinae</taxon>
        <taxon>Tanacetum</taxon>
    </lineage>
</organism>
<keyword evidence="1" id="KW-0863">Zinc-finger</keyword>
<evidence type="ECO:0000313" key="4">
    <source>
        <dbReference type="EMBL" id="GEU87256.1"/>
    </source>
</evidence>
<dbReference type="InterPro" id="IPR018289">
    <property type="entry name" value="MULE_transposase_dom"/>
</dbReference>
<dbReference type="PANTHER" id="PTHR31973:SF189">
    <property type="entry name" value="TRANSPOSASE, MUDR, PLANT, MULE TRANSPOSASE DOMAIN PROTEIN-RELATED"/>
    <property type="match status" value="1"/>
</dbReference>